<keyword evidence="2" id="KW-0812">Transmembrane</keyword>
<feature type="region of interest" description="Disordered" evidence="1">
    <location>
        <begin position="87"/>
        <end position="125"/>
    </location>
</feature>
<gene>
    <name evidence="3" type="ORF">ACFO8L_24415</name>
</gene>
<dbReference type="EMBL" id="JBHSFN010000015">
    <property type="protein sequence ID" value="MFC4589257.1"/>
    <property type="molecule type" value="Genomic_DNA"/>
</dbReference>
<dbReference type="RefSeq" id="WP_262847737.1">
    <property type="nucleotide sequence ID" value="NZ_JANZYP010000066.1"/>
</dbReference>
<keyword evidence="2" id="KW-1133">Transmembrane helix</keyword>
<comment type="caution">
    <text evidence="3">The sequence shown here is derived from an EMBL/GenBank/DDBJ whole genome shotgun (WGS) entry which is preliminary data.</text>
</comment>
<evidence type="ECO:0000256" key="1">
    <source>
        <dbReference type="SAM" id="MobiDB-lite"/>
    </source>
</evidence>
<organism evidence="3 4">
    <name type="scientific">Sphaerisporangium corydalis</name>
    <dbReference type="NCBI Taxonomy" id="1441875"/>
    <lineage>
        <taxon>Bacteria</taxon>
        <taxon>Bacillati</taxon>
        <taxon>Actinomycetota</taxon>
        <taxon>Actinomycetes</taxon>
        <taxon>Streptosporangiales</taxon>
        <taxon>Streptosporangiaceae</taxon>
        <taxon>Sphaerisporangium</taxon>
    </lineage>
</organism>
<sequence length="263" mass="27635">MLAHLLNGTSFPETLGLVGGGLRADLVSAQATLVEMIVLLVNWPLLAPLWARIWTPARAARQRFAPYLVTALIPGLLITGGLTAVEQDTPPPALPTSSPAPTTPPPPSASARAPERTGLADDRPWTGQALPAEMRITALTSITQRSGPAEWKGVMAGWLAGGVWRAEKDGRLSFSTMASRTDLRAGTGSWLRNGDTVTFWLDVGLDLAGKPVDTEISGDIDLAGGPAVMHASWTPKMTGANLDDLLSAPALLLTAPLDIYPAP</sequence>
<reference evidence="4" key="1">
    <citation type="journal article" date="2019" name="Int. J. Syst. Evol. Microbiol.">
        <title>The Global Catalogue of Microorganisms (GCM) 10K type strain sequencing project: providing services to taxonomists for standard genome sequencing and annotation.</title>
        <authorList>
            <consortium name="The Broad Institute Genomics Platform"/>
            <consortium name="The Broad Institute Genome Sequencing Center for Infectious Disease"/>
            <person name="Wu L."/>
            <person name="Ma J."/>
        </authorList>
    </citation>
    <scope>NUCLEOTIDE SEQUENCE [LARGE SCALE GENOMIC DNA]</scope>
    <source>
        <strain evidence="4">CCUG 49560</strain>
    </source>
</reference>
<feature type="transmembrane region" description="Helical" evidence="2">
    <location>
        <begin position="31"/>
        <end position="52"/>
    </location>
</feature>
<dbReference type="Proteomes" id="UP001595891">
    <property type="component" value="Unassembled WGS sequence"/>
</dbReference>
<protein>
    <submittedName>
        <fullName evidence="3">Uncharacterized protein</fullName>
    </submittedName>
</protein>
<name>A0ABV9EIK3_9ACTN</name>
<keyword evidence="4" id="KW-1185">Reference proteome</keyword>
<evidence type="ECO:0000256" key="2">
    <source>
        <dbReference type="SAM" id="Phobius"/>
    </source>
</evidence>
<feature type="compositionally biased region" description="Basic and acidic residues" evidence="1">
    <location>
        <begin position="113"/>
        <end position="124"/>
    </location>
</feature>
<accession>A0ABV9EIK3</accession>
<evidence type="ECO:0000313" key="4">
    <source>
        <dbReference type="Proteomes" id="UP001595891"/>
    </source>
</evidence>
<feature type="transmembrane region" description="Helical" evidence="2">
    <location>
        <begin position="64"/>
        <end position="85"/>
    </location>
</feature>
<keyword evidence="2" id="KW-0472">Membrane</keyword>
<evidence type="ECO:0000313" key="3">
    <source>
        <dbReference type="EMBL" id="MFC4589257.1"/>
    </source>
</evidence>
<proteinExistence type="predicted"/>